<dbReference type="Proteomes" id="UP000728032">
    <property type="component" value="Unassembled WGS sequence"/>
</dbReference>
<gene>
    <name evidence="2" type="ORF">ONB1V03_LOCUS7524</name>
</gene>
<feature type="domain" description="Dynamin-like GTPase OPA1 C-terminal" evidence="1">
    <location>
        <begin position="3"/>
        <end position="110"/>
    </location>
</feature>
<dbReference type="EMBL" id="CAJPVJ010003872">
    <property type="protein sequence ID" value="CAG2168030.1"/>
    <property type="molecule type" value="Genomic_DNA"/>
</dbReference>
<keyword evidence="3" id="KW-1185">Reference proteome</keyword>
<dbReference type="Pfam" id="PF19434">
    <property type="entry name" value="OPA1_C"/>
    <property type="match status" value="2"/>
</dbReference>
<dbReference type="EMBL" id="OC918697">
    <property type="protein sequence ID" value="CAD7649901.1"/>
    <property type="molecule type" value="Genomic_DNA"/>
</dbReference>
<organism evidence="2">
    <name type="scientific">Oppiella nova</name>
    <dbReference type="NCBI Taxonomy" id="334625"/>
    <lineage>
        <taxon>Eukaryota</taxon>
        <taxon>Metazoa</taxon>
        <taxon>Ecdysozoa</taxon>
        <taxon>Arthropoda</taxon>
        <taxon>Chelicerata</taxon>
        <taxon>Arachnida</taxon>
        <taxon>Acari</taxon>
        <taxon>Acariformes</taxon>
        <taxon>Sarcoptiformes</taxon>
        <taxon>Oribatida</taxon>
        <taxon>Brachypylina</taxon>
        <taxon>Oppioidea</taxon>
        <taxon>Oppiidae</taxon>
        <taxon>Oppiella</taxon>
    </lineage>
</organism>
<feature type="domain" description="Dynamin-like GTPase OPA1 C-terminal" evidence="1">
    <location>
        <begin position="151"/>
        <end position="243"/>
    </location>
</feature>
<reference evidence="2" key="1">
    <citation type="submission" date="2020-11" db="EMBL/GenBank/DDBJ databases">
        <authorList>
            <person name="Tran Van P."/>
        </authorList>
    </citation>
    <scope>NUCLEOTIDE SEQUENCE</scope>
</reference>
<dbReference type="InterPro" id="IPR045817">
    <property type="entry name" value="OPA1_C"/>
</dbReference>
<dbReference type="OrthoDB" id="6413444at2759"/>
<name>A0A7R9LY29_9ACAR</name>
<accession>A0A7R9LY29</accession>
<evidence type="ECO:0000259" key="1">
    <source>
        <dbReference type="Pfam" id="PF19434"/>
    </source>
</evidence>
<protein>
    <recommendedName>
        <fullName evidence="1">Dynamin-like GTPase OPA1 C-terminal domain-containing protein</fullName>
    </recommendedName>
</protein>
<dbReference type="AlphaFoldDB" id="A0A7R9LY29"/>
<evidence type="ECO:0000313" key="2">
    <source>
        <dbReference type="EMBL" id="CAD7649901.1"/>
    </source>
</evidence>
<sequence length="243" mass="28685">MREEVISRKLWERVGFYVFEQIYLPAAQTSDSGTFNTQVDIRLKQWADLTLPHKSVDVGFQTLQEEFNRLIDKNRSDKCHDNIFDFLKISVAEESIKRHTWESKAAEVLAQLNELIGPGFVDRWVKWKSKSDHQNVNSYIKYELDKLLAQHNTQLSCDDIVLFWRIQRMIAITANALRQQVMNTEGRRLEKEIKEVLDDYSQDSEKKISLLTGRRVQLAEELKRVRQIQEKLEEFIALLNEEK</sequence>
<proteinExistence type="predicted"/>
<evidence type="ECO:0000313" key="3">
    <source>
        <dbReference type="Proteomes" id="UP000728032"/>
    </source>
</evidence>